<dbReference type="PANTHER" id="PTHR43798:SF27">
    <property type="entry name" value="HYDROLASE ALPHA_BETA HYDROLASE FOLD FAMILY"/>
    <property type="match status" value="1"/>
</dbReference>
<evidence type="ECO:0000313" key="2">
    <source>
        <dbReference type="EMBL" id="KMW57707.1"/>
    </source>
</evidence>
<feature type="domain" description="AB hydrolase-1" evidence="1">
    <location>
        <begin position="14"/>
        <end position="251"/>
    </location>
</feature>
<proteinExistence type="predicted"/>
<dbReference type="PATRIC" id="fig|1675527.3.peg.2802"/>
<dbReference type="InterPro" id="IPR029058">
    <property type="entry name" value="AB_hydrolase_fold"/>
</dbReference>
<dbReference type="GO" id="GO:0016787">
    <property type="term" value="F:hydrolase activity"/>
    <property type="evidence" value="ECO:0007669"/>
    <property type="project" value="UniProtKB-KW"/>
</dbReference>
<accession>A0A0J9E4P2</accession>
<comment type="caution">
    <text evidence="2">The sequence shown here is derived from an EMBL/GenBank/DDBJ whole genome shotgun (WGS) entry which is preliminary data.</text>
</comment>
<dbReference type="OrthoDB" id="9804723at2"/>
<dbReference type="AlphaFoldDB" id="A0A0J9E4P2"/>
<sequence length="260" mass="27796">MHVEIADTGSGLPILFVPGSFSTPAAWRPIQAQLPQGFRRVSIALCGYGRTEDTRSLHDCGFEHHVLALATAARQIGEPVHLVGHSMGGTVALLALLQGAVEALTLTTFEANIFPILRGTSEQALYDETLAMSTAFEAAYFAGEVDAAGRIIDFWGGDGAFAAMPEPVREYCRQTCLANVLDWRGVHSITARAEDFAQLALPTRLVTGAKAHPVMHALTARLLGAMPHADAAQVNGANHSLITTHPQDCARHLVETLARV</sequence>
<protein>
    <submittedName>
        <fullName evidence="2">Hydrolase, alpha/beta fold family</fullName>
    </submittedName>
</protein>
<organism evidence="2 3">
    <name type="scientific">Candidatus Rhodobacter oscarellae</name>
    <dbReference type="NCBI Taxonomy" id="1675527"/>
    <lineage>
        <taxon>Bacteria</taxon>
        <taxon>Pseudomonadati</taxon>
        <taxon>Pseudomonadota</taxon>
        <taxon>Alphaproteobacteria</taxon>
        <taxon>Rhodobacterales</taxon>
        <taxon>Rhodobacter group</taxon>
        <taxon>Rhodobacter</taxon>
    </lineage>
</organism>
<dbReference type="STRING" id="1675527.AIOL_002674"/>
<dbReference type="EMBL" id="LFTY01000002">
    <property type="protein sequence ID" value="KMW57707.1"/>
    <property type="molecule type" value="Genomic_DNA"/>
</dbReference>
<name>A0A0J9E4P2_9RHOB</name>
<dbReference type="InterPro" id="IPR000073">
    <property type="entry name" value="AB_hydrolase_1"/>
</dbReference>
<keyword evidence="3" id="KW-1185">Reference proteome</keyword>
<gene>
    <name evidence="2" type="ORF">AIOL_002674</name>
</gene>
<keyword evidence="2" id="KW-0378">Hydrolase</keyword>
<reference evidence="2 3" key="1">
    <citation type="submission" date="2015-06" db="EMBL/GenBank/DDBJ databases">
        <title>Draft genome sequence of an Alphaproteobacteria species associated to the Mediterranean sponge Oscarella lobularis.</title>
        <authorList>
            <person name="Jourda C."/>
            <person name="Santini S."/>
            <person name="Claverie J.-M."/>
        </authorList>
    </citation>
    <scope>NUCLEOTIDE SEQUENCE [LARGE SCALE GENOMIC DNA]</scope>
    <source>
        <strain evidence="2">IGS</strain>
    </source>
</reference>
<evidence type="ECO:0000259" key="1">
    <source>
        <dbReference type="Pfam" id="PF12697"/>
    </source>
</evidence>
<dbReference type="Pfam" id="PF12697">
    <property type="entry name" value="Abhydrolase_6"/>
    <property type="match status" value="1"/>
</dbReference>
<dbReference type="SUPFAM" id="SSF53474">
    <property type="entry name" value="alpha/beta-Hydrolases"/>
    <property type="match status" value="1"/>
</dbReference>
<dbReference type="Proteomes" id="UP000037178">
    <property type="component" value="Unassembled WGS sequence"/>
</dbReference>
<dbReference type="GO" id="GO:0016020">
    <property type="term" value="C:membrane"/>
    <property type="evidence" value="ECO:0007669"/>
    <property type="project" value="TreeGrafter"/>
</dbReference>
<evidence type="ECO:0000313" key="3">
    <source>
        <dbReference type="Proteomes" id="UP000037178"/>
    </source>
</evidence>
<dbReference type="PANTHER" id="PTHR43798">
    <property type="entry name" value="MONOACYLGLYCEROL LIPASE"/>
    <property type="match status" value="1"/>
</dbReference>
<dbReference type="Gene3D" id="3.40.50.1820">
    <property type="entry name" value="alpha/beta hydrolase"/>
    <property type="match status" value="1"/>
</dbReference>
<dbReference type="InterPro" id="IPR050266">
    <property type="entry name" value="AB_hydrolase_sf"/>
</dbReference>